<keyword evidence="2" id="KW-0808">Transferase</keyword>
<sequence>MMEAFMANSTIYAPFHSHVLDFWSMRHEENVLFLTYEEMKKDLPAVIAKTAKFMGKSLTEDQITRLSHHLSFDSMKKNKSISETPLKRSVPFFKYKLLRKGESGTFKKEMTPELIERFDKWSLDQLGL</sequence>
<dbReference type="InterPro" id="IPR000863">
    <property type="entry name" value="Sulfotransferase_dom"/>
</dbReference>
<dbReference type="VEuPathDB" id="VectorBase:PPAI006600"/>
<dbReference type="Pfam" id="PF00685">
    <property type="entry name" value="Sulfotransfer_1"/>
    <property type="match status" value="1"/>
</dbReference>
<evidence type="ECO:0000256" key="1">
    <source>
        <dbReference type="ARBA" id="ARBA00005771"/>
    </source>
</evidence>
<evidence type="ECO:0000313" key="4">
    <source>
        <dbReference type="EnsemblMetazoa" id="PPAI006600-PA"/>
    </source>
</evidence>
<dbReference type="Proteomes" id="UP000092462">
    <property type="component" value="Unassembled WGS sequence"/>
</dbReference>
<dbReference type="AlphaFoldDB" id="A0A1B0DEZ2"/>
<dbReference type="VEuPathDB" id="VectorBase:PPAPM1_000077"/>
<organism evidence="4 5">
    <name type="scientific">Phlebotomus papatasi</name>
    <name type="common">Sandfly</name>
    <dbReference type="NCBI Taxonomy" id="29031"/>
    <lineage>
        <taxon>Eukaryota</taxon>
        <taxon>Metazoa</taxon>
        <taxon>Ecdysozoa</taxon>
        <taxon>Arthropoda</taxon>
        <taxon>Hexapoda</taxon>
        <taxon>Insecta</taxon>
        <taxon>Pterygota</taxon>
        <taxon>Neoptera</taxon>
        <taxon>Endopterygota</taxon>
        <taxon>Diptera</taxon>
        <taxon>Nematocera</taxon>
        <taxon>Psychodoidea</taxon>
        <taxon>Psychodidae</taxon>
        <taxon>Phlebotomus</taxon>
        <taxon>Phlebotomus</taxon>
    </lineage>
</organism>
<dbReference type="SUPFAM" id="SSF52540">
    <property type="entry name" value="P-loop containing nucleoside triphosphate hydrolases"/>
    <property type="match status" value="1"/>
</dbReference>
<dbReference type="GO" id="GO:0008146">
    <property type="term" value="F:sulfotransferase activity"/>
    <property type="evidence" value="ECO:0007669"/>
    <property type="project" value="InterPro"/>
</dbReference>
<keyword evidence="5" id="KW-1185">Reference proteome</keyword>
<evidence type="ECO:0000313" key="5">
    <source>
        <dbReference type="Proteomes" id="UP000092462"/>
    </source>
</evidence>
<dbReference type="EnsemblMetazoa" id="PPAI006600-RA">
    <property type="protein sequence ID" value="PPAI006600-PA"/>
    <property type="gene ID" value="PPAI006600"/>
</dbReference>
<feature type="domain" description="Sulfotransferase" evidence="3">
    <location>
        <begin position="1"/>
        <end position="124"/>
    </location>
</feature>
<evidence type="ECO:0000259" key="3">
    <source>
        <dbReference type="Pfam" id="PF00685"/>
    </source>
</evidence>
<reference evidence="4" key="1">
    <citation type="submission" date="2022-08" db="UniProtKB">
        <authorList>
            <consortium name="EnsemblMetazoa"/>
        </authorList>
    </citation>
    <scope>IDENTIFICATION</scope>
    <source>
        <strain evidence="4">Israel</strain>
    </source>
</reference>
<dbReference type="InterPro" id="IPR027417">
    <property type="entry name" value="P-loop_NTPase"/>
</dbReference>
<dbReference type="Gene3D" id="3.40.50.300">
    <property type="entry name" value="P-loop containing nucleotide triphosphate hydrolases"/>
    <property type="match status" value="1"/>
</dbReference>
<evidence type="ECO:0000256" key="2">
    <source>
        <dbReference type="ARBA" id="ARBA00022679"/>
    </source>
</evidence>
<dbReference type="EMBL" id="AJVK01058459">
    <property type="status" value="NOT_ANNOTATED_CDS"/>
    <property type="molecule type" value="Genomic_DNA"/>
</dbReference>
<proteinExistence type="inferred from homology"/>
<accession>A0A1B0DEZ2</accession>
<protein>
    <recommendedName>
        <fullName evidence="3">Sulfotransferase domain-containing protein</fullName>
    </recommendedName>
</protein>
<name>A0A1B0DEZ2_PHLPP</name>
<dbReference type="PANTHER" id="PTHR11783">
    <property type="entry name" value="SULFOTRANSFERASE SULT"/>
    <property type="match status" value="1"/>
</dbReference>
<comment type="similarity">
    <text evidence="1">Belongs to the sulfotransferase 1 family.</text>
</comment>